<accession>A0A085U3G8</accession>
<dbReference type="OrthoDB" id="9765517at2"/>
<evidence type="ECO:0000313" key="8">
    <source>
        <dbReference type="EMBL" id="SUQ01281.1"/>
    </source>
</evidence>
<dbReference type="KEGG" id="yrb:UGYR_07660"/>
<evidence type="ECO:0000256" key="2">
    <source>
        <dbReference type="ARBA" id="ARBA00022723"/>
    </source>
</evidence>
<evidence type="ECO:0000313" key="9">
    <source>
        <dbReference type="Proteomes" id="UP000255169"/>
    </source>
</evidence>
<evidence type="ECO:0000256" key="5">
    <source>
        <dbReference type="ARBA" id="ARBA00022842"/>
    </source>
</evidence>
<dbReference type="SUPFAM" id="SSF56059">
    <property type="entry name" value="Glutathione synthetase ATP-binding domain-like"/>
    <property type="match status" value="1"/>
</dbReference>
<proteinExistence type="predicted"/>
<feature type="domain" description="Glutathionylspermidine synthase pre-ATP-grasp-like" evidence="6">
    <location>
        <begin position="12"/>
        <end position="384"/>
    </location>
</feature>
<keyword evidence="4" id="KW-0067">ATP-binding</keyword>
<reference evidence="8 9" key="2">
    <citation type="submission" date="2018-06" db="EMBL/GenBank/DDBJ databases">
        <authorList>
            <consortium name="Pathogen Informatics"/>
            <person name="Doyle S."/>
        </authorList>
    </citation>
    <scope>NUCLEOTIDE SEQUENCE [LARGE SCALE GENOMIC DNA]</scope>
    <source>
        <strain evidence="8 9">NCTC10476</strain>
    </source>
</reference>
<dbReference type="PATRIC" id="fig|29486.44.peg.3131"/>
<dbReference type="EMBL" id="UHJG01000001">
    <property type="protein sequence ID" value="SUQ01281.1"/>
    <property type="molecule type" value="Genomic_DNA"/>
</dbReference>
<name>A0A085U3G8_YERRU</name>
<evidence type="ECO:0000259" key="6">
    <source>
        <dbReference type="Pfam" id="PF03738"/>
    </source>
</evidence>
<gene>
    <name evidence="8" type="primary">gsp</name>
    <name evidence="7" type="ORF">CSF007_15455</name>
    <name evidence="8" type="ORF">NCTC10476_02632</name>
</gene>
<dbReference type="RefSeq" id="WP_004721034.1">
    <property type="nucleotide sequence ID" value="NZ_CABIHR010000011.1"/>
</dbReference>
<dbReference type="InterPro" id="IPR005494">
    <property type="entry name" value="GSPS_pre-ATP-grasp-like_dom"/>
</dbReference>
<dbReference type="SUPFAM" id="SSF52440">
    <property type="entry name" value="PreATP-grasp domain"/>
    <property type="match status" value="1"/>
</dbReference>
<dbReference type="Pfam" id="PF03738">
    <property type="entry name" value="GSP_synth"/>
    <property type="match status" value="1"/>
</dbReference>
<sequence>MKRLPISERPDWREKATEFGFKFHTMYGEPYWCEDAYYEFTLAQIEELEDTTAELHQMCLQVVEKVVNSDELLAKFRIPKHVWDFVRTSWRTNQPSLYSRLDLAYDGKNPAKLLENNADTPTSLYEAAFFQWLWLEDQINAGNLSSDADQFNSMQEKLIERFIDLRDNHGFSLLHLACCQDTEEDRGTVQYLQDCALEAGLPTEFLFMEEIGLGEKGQFTDLDNQVIGNLFKLYPWEFMFREMFSTKLEDAGVRWLEPAWKSIISNKALLPLLWEMFPNHPNLLPAYFAEDEHPPMDHYVIKPLFSREGANIQIVENGKEVARVDGPYGEEGMIVQQFHPLPRFGDSYTLIGSWLVNDQPCGIGLREDRDLITQDLSRFYPHIILG</sequence>
<keyword evidence="9" id="KW-1185">Reference proteome</keyword>
<dbReference type="GeneID" id="66880686"/>
<evidence type="ECO:0000313" key="7">
    <source>
        <dbReference type="EMBL" id="CEK28814.1"/>
    </source>
</evidence>
<dbReference type="GO" id="GO:0046872">
    <property type="term" value="F:metal ion binding"/>
    <property type="evidence" value="ECO:0007669"/>
    <property type="project" value="UniProtKB-KW"/>
</dbReference>
<dbReference type="eggNOG" id="COG0754">
    <property type="taxonomic scope" value="Bacteria"/>
</dbReference>
<keyword evidence="3" id="KW-0547">Nucleotide-binding</keyword>
<dbReference type="InterPro" id="IPR016185">
    <property type="entry name" value="PreATP-grasp_dom_sf"/>
</dbReference>
<organism evidence="7">
    <name type="scientific">Yersinia ruckeri</name>
    <dbReference type="NCBI Taxonomy" id="29486"/>
    <lineage>
        <taxon>Bacteria</taxon>
        <taxon>Pseudomonadati</taxon>
        <taxon>Pseudomonadota</taxon>
        <taxon>Gammaproteobacteria</taxon>
        <taxon>Enterobacterales</taxon>
        <taxon>Yersiniaceae</taxon>
        <taxon>Yersinia</taxon>
    </lineage>
</organism>
<protein>
    <submittedName>
        <fullName evidence="7 8">Glutathionylspermidine synthase, group 1</fullName>
        <ecNumber evidence="7 8">6.3.1.8</ecNumber>
    </submittedName>
</protein>
<dbReference type="EC" id="6.3.1.8" evidence="7 8"/>
<dbReference type="AlphaFoldDB" id="A0A085U3G8"/>
<dbReference type="STRING" id="29486.UGYR_07660"/>
<evidence type="ECO:0000256" key="4">
    <source>
        <dbReference type="ARBA" id="ARBA00022840"/>
    </source>
</evidence>
<dbReference type="Gene3D" id="3.30.1490.330">
    <property type="match status" value="1"/>
</dbReference>
<reference evidence="7" key="1">
    <citation type="journal article" date="2015" name="Genome Announc.">
        <title>Complete Genome Sequence of Yersinia ruckeri Strain CSF007-82, Etiologic Agent of Red Mouth Disease in Salmonid Fish.</title>
        <authorList>
            <person name="Nelson M.C."/>
            <person name="LaPatra S.E."/>
            <person name="Welch T.J."/>
            <person name="Graf J."/>
        </authorList>
    </citation>
    <scope>NUCLEOTIDE SEQUENCE</scope>
    <source>
        <strain evidence="7">CSF007-82</strain>
    </source>
</reference>
<dbReference type="GO" id="GO:0005524">
    <property type="term" value="F:ATP binding"/>
    <property type="evidence" value="ECO:0007669"/>
    <property type="project" value="UniProtKB-KW"/>
</dbReference>
<evidence type="ECO:0000256" key="3">
    <source>
        <dbReference type="ARBA" id="ARBA00022741"/>
    </source>
</evidence>
<dbReference type="EMBL" id="LN681231">
    <property type="protein sequence ID" value="CEK28814.1"/>
    <property type="molecule type" value="Genomic_DNA"/>
</dbReference>
<dbReference type="Proteomes" id="UP000255169">
    <property type="component" value="Unassembled WGS sequence"/>
</dbReference>
<dbReference type="GO" id="GO:0008885">
    <property type="term" value="F:glutathionylspermidine synthase activity"/>
    <property type="evidence" value="ECO:0007669"/>
    <property type="project" value="UniProtKB-EC"/>
</dbReference>
<keyword evidence="5" id="KW-0460">Magnesium</keyword>
<evidence type="ECO:0000256" key="1">
    <source>
        <dbReference type="ARBA" id="ARBA00022598"/>
    </source>
</evidence>
<keyword evidence="2" id="KW-0479">Metal-binding</keyword>
<keyword evidence="1 7" id="KW-0436">Ligase</keyword>